<reference evidence="9" key="2">
    <citation type="submission" date="2020-09" db="EMBL/GenBank/DDBJ databases">
        <authorList>
            <person name="Sun Q."/>
            <person name="Ohkuma M."/>
        </authorList>
    </citation>
    <scope>NUCLEOTIDE SEQUENCE</scope>
    <source>
        <strain evidence="9">JCM 30804</strain>
    </source>
</reference>
<dbReference type="RefSeq" id="WP_188919980.1">
    <property type="nucleotide sequence ID" value="NZ_BMPZ01000003.1"/>
</dbReference>
<organism evidence="9 10">
    <name type="scientific">Shewanella gelidii</name>
    <dbReference type="NCBI Taxonomy" id="1642821"/>
    <lineage>
        <taxon>Bacteria</taxon>
        <taxon>Pseudomonadati</taxon>
        <taxon>Pseudomonadota</taxon>
        <taxon>Gammaproteobacteria</taxon>
        <taxon>Alteromonadales</taxon>
        <taxon>Shewanellaceae</taxon>
        <taxon>Shewanella</taxon>
    </lineage>
</organism>
<dbReference type="GO" id="GO:0020037">
    <property type="term" value="F:heme binding"/>
    <property type="evidence" value="ECO:0007669"/>
    <property type="project" value="InterPro"/>
</dbReference>
<evidence type="ECO:0000256" key="5">
    <source>
        <dbReference type="ARBA" id="ARBA00023004"/>
    </source>
</evidence>
<evidence type="ECO:0000256" key="7">
    <source>
        <dbReference type="SAM" id="SignalP"/>
    </source>
</evidence>
<evidence type="ECO:0000256" key="6">
    <source>
        <dbReference type="PROSITE-ProRule" id="PRU00433"/>
    </source>
</evidence>
<dbReference type="InterPro" id="IPR050597">
    <property type="entry name" value="Cytochrome_c_Oxidase_Subunit"/>
</dbReference>
<accession>A0A917JQC0</accession>
<keyword evidence="5 6" id="KW-0408">Iron</keyword>
<evidence type="ECO:0000259" key="8">
    <source>
        <dbReference type="PROSITE" id="PS51007"/>
    </source>
</evidence>
<evidence type="ECO:0000256" key="2">
    <source>
        <dbReference type="ARBA" id="ARBA00022617"/>
    </source>
</evidence>
<feature type="chain" id="PRO_5036881703" evidence="7">
    <location>
        <begin position="20"/>
        <end position="98"/>
    </location>
</feature>
<dbReference type="InterPro" id="IPR009056">
    <property type="entry name" value="Cyt_c-like_dom"/>
</dbReference>
<reference evidence="9" key="1">
    <citation type="journal article" date="2014" name="Int. J. Syst. Evol. Microbiol.">
        <title>Complete genome sequence of Corynebacterium casei LMG S-19264T (=DSM 44701T), isolated from a smear-ripened cheese.</title>
        <authorList>
            <consortium name="US DOE Joint Genome Institute (JGI-PGF)"/>
            <person name="Walter F."/>
            <person name="Albersmeier A."/>
            <person name="Kalinowski J."/>
            <person name="Ruckert C."/>
        </authorList>
    </citation>
    <scope>NUCLEOTIDE SEQUENCE</scope>
    <source>
        <strain evidence="9">JCM 30804</strain>
    </source>
</reference>
<protein>
    <submittedName>
        <fullName evidence="9">Cytochrome c</fullName>
    </submittedName>
</protein>
<keyword evidence="3 6" id="KW-0479">Metal-binding</keyword>
<proteinExistence type="predicted"/>
<feature type="signal peptide" evidence="7">
    <location>
        <begin position="1"/>
        <end position="19"/>
    </location>
</feature>
<evidence type="ECO:0000256" key="4">
    <source>
        <dbReference type="ARBA" id="ARBA00022982"/>
    </source>
</evidence>
<keyword evidence="2 6" id="KW-0349">Heme</keyword>
<evidence type="ECO:0000256" key="3">
    <source>
        <dbReference type="ARBA" id="ARBA00022723"/>
    </source>
</evidence>
<gene>
    <name evidence="9" type="ORF">GCM10009332_17930</name>
</gene>
<dbReference type="PROSITE" id="PS51007">
    <property type="entry name" value="CYTC"/>
    <property type="match status" value="1"/>
</dbReference>
<dbReference type="InterPro" id="IPR036909">
    <property type="entry name" value="Cyt_c-like_dom_sf"/>
</dbReference>
<keyword evidence="4" id="KW-0249">Electron transport</keyword>
<dbReference type="PANTHER" id="PTHR33751">
    <property type="entry name" value="CBB3-TYPE CYTOCHROME C OXIDASE SUBUNIT FIXP"/>
    <property type="match status" value="1"/>
</dbReference>
<dbReference type="GO" id="GO:0009055">
    <property type="term" value="F:electron transfer activity"/>
    <property type="evidence" value="ECO:0007669"/>
    <property type="project" value="InterPro"/>
</dbReference>
<keyword evidence="10" id="KW-1185">Reference proteome</keyword>
<dbReference type="GO" id="GO:0046872">
    <property type="term" value="F:metal ion binding"/>
    <property type="evidence" value="ECO:0007669"/>
    <property type="project" value="UniProtKB-KW"/>
</dbReference>
<dbReference type="AlphaFoldDB" id="A0A917JQC0"/>
<keyword evidence="1" id="KW-0813">Transport</keyword>
<keyword evidence="7" id="KW-0732">Signal</keyword>
<sequence length="98" mass="10266">MKKLLIVGLVSLFSMSVSAADIEAGKAKAAVCAACHGADGISMIPMYPNLKGQKAQYVEKQLKAFKDGSRADAIMAPMAAPLSDADIANLAAYYESLK</sequence>
<dbReference type="Proteomes" id="UP000613743">
    <property type="component" value="Unassembled WGS sequence"/>
</dbReference>
<comment type="caution">
    <text evidence="9">The sequence shown here is derived from an EMBL/GenBank/DDBJ whole genome shotgun (WGS) entry which is preliminary data.</text>
</comment>
<dbReference type="SUPFAM" id="SSF46626">
    <property type="entry name" value="Cytochrome c"/>
    <property type="match status" value="1"/>
</dbReference>
<feature type="domain" description="Cytochrome c" evidence="8">
    <location>
        <begin position="20"/>
        <end position="98"/>
    </location>
</feature>
<dbReference type="EMBL" id="BMPZ01000003">
    <property type="protein sequence ID" value="GGI80991.1"/>
    <property type="molecule type" value="Genomic_DNA"/>
</dbReference>
<evidence type="ECO:0000313" key="9">
    <source>
        <dbReference type="EMBL" id="GGI80991.1"/>
    </source>
</evidence>
<evidence type="ECO:0000256" key="1">
    <source>
        <dbReference type="ARBA" id="ARBA00022448"/>
    </source>
</evidence>
<evidence type="ECO:0000313" key="10">
    <source>
        <dbReference type="Proteomes" id="UP000613743"/>
    </source>
</evidence>
<dbReference type="Pfam" id="PF00034">
    <property type="entry name" value="Cytochrom_C"/>
    <property type="match status" value="1"/>
</dbReference>
<name>A0A917JQC0_9GAMM</name>
<dbReference type="PANTHER" id="PTHR33751:SF9">
    <property type="entry name" value="CYTOCHROME C4"/>
    <property type="match status" value="1"/>
</dbReference>
<dbReference type="Gene3D" id="1.10.760.10">
    <property type="entry name" value="Cytochrome c-like domain"/>
    <property type="match status" value="1"/>
</dbReference>